<dbReference type="PANTHER" id="PTHR42781">
    <property type="entry name" value="SPERMIDINE/PUTRESCINE IMPORT ATP-BINDING PROTEIN POTA"/>
    <property type="match status" value="1"/>
</dbReference>
<protein>
    <submittedName>
        <fullName evidence="11">Thiamine transport system ATP-binding protein</fullName>
    </submittedName>
</protein>
<dbReference type="GO" id="GO:0016887">
    <property type="term" value="F:ATP hydrolysis activity"/>
    <property type="evidence" value="ECO:0007669"/>
    <property type="project" value="InterPro"/>
</dbReference>
<dbReference type="AlphaFoldDB" id="A0A212U5T9"/>
<dbReference type="Gene3D" id="3.40.50.300">
    <property type="entry name" value="P-loop containing nucleotide triphosphate hydrolases"/>
    <property type="match status" value="1"/>
</dbReference>
<evidence type="ECO:0000256" key="9">
    <source>
        <dbReference type="SAM" id="MobiDB-lite"/>
    </source>
</evidence>
<dbReference type="PANTHER" id="PTHR42781:SF4">
    <property type="entry name" value="SPERMIDINE_PUTRESCINE IMPORT ATP-BINDING PROTEIN POTA"/>
    <property type="match status" value="1"/>
</dbReference>
<feature type="region of interest" description="Disordered" evidence="9">
    <location>
        <begin position="1"/>
        <end position="31"/>
    </location>
</feature>
<keyword evidence="4" id="KW-0547">Nucleotide-binding</keyword>
<dbReference type="GO" id="GO:0005524">
    <property type="term" value="F:ATP binding"/>
    <property type="evidence" value="ECO:0007669"/>
    <property type="project" value="UniProtKB-KW"/>
</dbReference>
<evidence type="ECO:0000256" key="8">
    <source>
        <dbReference type="ARBA" id="ARBA00023136"/>
    </source>
</evidence>
<dbReference type="SMART" id="SM00382">
    <property type="entry name" value="AAA"/>
    <property type="match status" value="1"/>
</dbReference>
<dbReference type="InterPro" id="IPR003593">
    <property type="entry name" value="AAA+_ATPase"/>
</dbReference>
<keyword evidence="8" id="KW-0472">Membrane</keyword>
<dbReference type="GO" id="GO:0015408">
    <property type="term" value="F:ABC-type ferric iron transporter activity"/>
    <property type="evidence" value="ECO:0007669"/>
    <property type="project" value="InterPro"/>
</dbReference>
<dbReference type="InterPro" id="IPR050093">
    <property type="entry name" value="ABC_SmlMolc_Importer"/>
</dbReference>
<evidence type="ECO:0000256" key="7">
    <source>
        <dbReference type="ARBA" id="ARBA00023065"/>
    </source>
</evidence>
<evidence type="ECO:0000259" key="10">
    <source>
        <dbReference type="PROSITE" id="PS50893"/>
    </source>
</evidence>
<dbReference type="InterPro" id="IPR027417">
    <property type="entry name" value="P-loop_NTPase"/>
</dbReference>
<feature type="domain" description="ABC transporter" evidence="10">
    <location>
        <begin position="31"/>
        <end position="253"/>
    </location>
</feature>
<dbReference type="CDD" id="cd03259">
    <property type="entry name" value="ABC_Carb_Solutes_like"/>
    <property type="match status" value="1"/>
</dbReference>
<keyword evidence="3" id="KW-0410">Iron transport</keyword>
<name>A0A212U5T9_9MICO</name>
<evidence type="ECO:0000256" key="2">
    <source>
        <dbReference type="ARBA" id="ARBA00022475"/>
    </source>
</evidence>
<evidence type="ECO:0000256" key="4">
    <source>
        <dbReference type="ARBA" id="ARBA00022741"/>
    </source>
</evidence>
<dbReference type="InterPro" id="IPR003439">
    <property type="entry name" value="ABC_transporter-like_ATP-bd"/>
</dbReference>
<dbReference type="PROSITE" id="PS50893">
    <property type="entry name" value="ABC_TRANSPORTER_2"/>
    <property type="match status" value="1"/>
</dbReference>
<evidence type="ECO:0000313" key="12">
    <source>
        <dbReference type="Proteomes" id="UP000198122"/>
    </source>
</evidence>
<keyword evidence="12" id="KW-1185">Reference proteome</keyword>
<proteinExistence type="predicted"/>
<dbReference type="Pfam" id="PF00005">
    <property type="entry name" value="ABC_tran"/>
    <property type="match status" value="1"/>
</dbReference>
<organism evidence="11 12">
    <name type="scientific">Kytococcus aerolatus</name>
    <dbReference type="NCBI Taxonomy" id="592308"/>
    <lineage>
        <taxon>Bacteria</taxon>
        <taxon>Bacillati</taxon>
        <taxon>Actinomycetota</taxon>
        <taxon>Actinomycetes</taxon>
        <taxon>Micrococcales</taxon>
        <taxon>Kytococcaceae</taxon>
        <taxon>Kytococcus</taxon>
    </lineage>
</organism>
<dbReference type="EMBL" id="FYEZ01000003">
    <property type="protein sequence ID" value="SNC73444.1"/>
    <property type="molecule type" value="Genomic_DNA"/>
</dbReference>
<keyword evidence="6" id="KW-0408">Iron</keyword>
<keyword evidence="5 11" id="KW-0067">ATP-binding</keyword>
<reference evidence="11 12" key="1">
    <citation type="submission" date="2017-06" db="EMBL/GenBank/DDBJ databases">
        <authorList>
            <person name="Kim H.J."/>
            <person name="Triplett B.A."/>
        </authorList>
    </citation>
    <scope>NUCLEOTIDE SEQUENCE [LARGE SCALE GENOMIC DNA]</scope>
    <source>
        <strain evidence="11 12">DSM 22179</strain>
    </source>
</reference>
<dbReference type="RefSeq" id="WP_234994395.1">
    <property type="nucleotide sequence ID" value="NZ_FYEZ01000003.1"/>
</dbReference>
<accession>A0A212U5T9</accession>
<dbReference type="InterPro" id="IPR015853">
    <property type="entry name" value="ABC_transpr_FbpC"/>
</dbReference>
<evidence type="ECO:0000256" key="6">
    <source>
        <dbReference type="ARBA" id="ARBA00023004"/>
    </source>
</evidence>
<evidence type="ECO:0000256" key="3">
    <source>
        <dbReference type="ARBA" id="ARBA00022496"/>
    </source>
</evidence>
<dbReference type="Proteomes" id="UP000198122">
    <property type="component" value="Unassembled WGS sequence"/>
</dbReference>
<dbReference type="InterPro" id="IPR017871">
    <property type="entry name" value="ABC_transporter-like_CS"/>
</dbReference>
<sequence>MTERHVTPGQRAPEQVTPEHAPPGRGDGLQVRGATVRYPTRGGGSVTALDAVDLTVARRDLVAVLGPSGCGKSTLLRVVAGFERLAAGEVWFDGREVTGVPPHRRGFSLVFQDGQLFDHLTVGQNVAYALRIRGVSRRRREERVAELLELVGLPGTAERDPRTLSGGQRQRVALARGLAADPAMLLLDEPLSALDRDLRTQLGADLRALVHAAGTTGLLVTHDHDEARLADSVVLMEAGRIVATGSPAEVLGA</sequence>
<evidence type="ECO:0000256" key="1">
    <source>
        <dbReference type="ARBA" id="ARBA00022448"/>
    </source>
</evidence>
<evidence type="ECO:0000313" key="11">
    <source>
        <dbReference type="EMBL" id="SNC73444.1"/>
    </source>
</evidence>
<dbReference type="PROSITE" id="PS00211">
    <property type="entry name" value="ABC_TRANSPORTER_1"/>
    <property type="match status" value="1"/>
</dbReference>
<dbReference type="SUPFAM" id="SSF52540">
    <property type="entry name" value="P-loop containing nucleoside triphosphate hydrolases"/>
    <property type="match status" value="1"/>
</dbReference>
<dbReference type="GO" id="GO:0016020">
    <property type="term" value="C:membrane"/>
    <property type="evidence" value="ECO:0007669"/>
    <property type="project" value="InterPro"/>
</dbReference>
<keyword evidence="2" id="KW-1003">Cell membrane</keyword>
<evidence type="ECO:0000256" key="5">
    <source>
        <dbReference type="ARBA" id="ARBA00022840"/>
    </source>
</evidence>
<gene>
    <name evidence="11" type="ORF">SAMN05445756_1968</name>
</gene>
<keyword evidence="1" id="KW-0813">Transport</keyword>
<keyword evidence="7" id="KW-0406">Ion transport</keyword>